<keyword evidence="2" id="KW-1185">Reference proteome</keyword>
<dbReference type="PANTHER" id="PTHR28055:SF1">
    <property type="entry name" value="ALTERED INHERITANCE OF MITOCHONDRIA PROTEIN 41, MITOCHONDRIAL"/>
    <property type="match status" value="1"/>
</dbReference>
<sequence>MSLKESLLADWKKSMKARDRFTANVLSDIRAAILNFEKSGQGEADDQTAMEIIAKEVKMRRDSIVEFKKGNRDDLIKKAEDEIEILFQYLPKQLTEEEILRIVSSVADQIGANSMKDMGKLMSAVIPQVKGKADGKLVNEIVREVLNR</sequence>
<proteinExistence type="predicted"/>
<evidence type="ECO:0000313" key="1">
    <source>
        <dbReference type="EMBL" id="MCM1990792.1"/>
    </source>
</evidence>
<dbReference type="InterPro" id="IPR019004">
    <property type="entry name" value="YqeY/Aim41"/>
</dbReference>
<dbReference type="Pfam" id="PF09424">
    <property type="entry name" value="YqeY"/>
    <property type="match status" value="1"/>
</dbReference>
<dbReference type="AlphaFoldDB" id="A0A9J6P5I5"/>
<dbReference type="RefSeq" id="WP_250859883.1">
    <property type="nucleotide sequence ID" value="NZ_JAGSOJ010000002.1"/>
</dbReference>
<name>A0A9J6P5I5_9CLOT</name>
<accession>A0A9J6P5I5</accession>
<comment type="caution">
    <text evidence="1">The sequence shown here is derived from an EMBL/GenBank/DDBJ whole genome shotgun (WGS) entry which is preliminary data.</text>
</comment>
<dbReference type="SUPFAM" id="SSF89095">
    <property type="entry name" value="GatB/YqeY motif"/>
    <property type="match status" value="1"/>
</dbReference>
<organism evidence="1 2">
    <name type="scientific">Oceanirhabdus seepicola</name>
    <dbReference type="NCBI Taxonomy" id="2828781"/>
    <lineage>
        <taxon>Bacteria</taxon>
        <taxon>Bacillati</taxon>
        <taxon>Bacillota</taxon>
        <taxon>Clostridia</taxon>
        <taxon>Eubacteriales</taxon>
        <taxon>Clostridiaceae</taxon>
        <taxon>Oceanirhabdus</taxon>
    </lineage>
</organism>
<dbReference type="Proteomes" id="UP001056429">
    <property type="component" value="Unassembled WGS sequence"/>
</dbReference>
<dbReference type="InterPro" id="IPR042184">
    <property type="entry name" value="YqeY/Aim41_N"/>
</dbReference>
<dbReference type="Gene3D" id="1.10.10.410">
    <property type="match status" value="1"/>
</dbReference>
<dbReference type="Gene3D" id="1.10.1510.10">
    <property type="entry name" value="Uncharacterised protein YqeY/AIM41 PF09424, N-terminal domain"/>
    <property type="match status" value="1"/>
</dbReference>
<protein>
    <submittedName>
        <fullName evidence="1">GatB/YqeY domain-containing protein</fullName>
    </submittedName>
</protein>
<reference evidence="1" key="2">
    <citation type="submission" date="2021-04" db="EMBL/GenBank/DDBJ databases">
        <authorList>
            <person name="Dong X."/>
        </authorList>
    </citation>
    <scope>NUCLEOTIDE SEQUENCE</scope>
    <source>
        <strain evidence="1">ZWT</strain>
    </source>
</reference>
<evidence type="ECO:0000313" key="2">
    <source>
        <dbReference type="Proteomes" id="UP001056429"/>
    </source>
</evidence>
<dbReference type="PANTHER" id="PTHR28055">
    <property type="entry name" value="ALTERED INHERITANCE OF MITOCHONDRIA PROTEIN 41, MITOCHONDRIAL"/>
    <property type="match status" value="1"/>
</dbReference>
<dbReference type="GO" id="GO:0016884">
    <property type="term" value="F:carbon-nitrogen ligase activity, with glutamine as amido-N-donor"/>
    <property type="evidence" value="ECO:0007669"/>
    <property type="project" value="InterPro"/>
</dbReference>
<reference evidence="1" key="1">
    <citation type="journal article" date="2021" name="mSystems">
        <title>Bacteria and Archaea Synergistically Convert Glycine Betaine to Biogenic Methane in the Formosa Cold Seep of the South China Sea.</title>
        <authorList>
            <person name="Li L."/>
            <person name="Zhang W."/>
            <person name="Zhang S."/>
            <person name="Song L."/>
            <person name="Sun Q."/>
            <person name="Zhang H."/>
            <person name="Xiang H."/>
            <person name="Dong X."/>
        </authorList>
    </citation>
    <scope>NUCLEOTIDE SEQUENCE</scope>
    <source>
        <strain evidence="1">ZWT</strain>
    </source>
</reference>
<dbReference type="EMBL" id="JAGSOJ010000002">
    <property type="protein sequence ID" value="MCM1990792.1"/>
    <property type="molecule type" value="Genomic_DNA"/>
</dbReference>
<dbReference type="InterPro" id="IPR003789">
    <property type="entry name" value="Asn/Gln_tRNA_amidoTrase-B-like"/>
</dbReference>
<gene>
    <name evidence="1" type="ORF">KDK92_13760</name>
</gene>
<dbReference type="InterPro" id="IPR023168">
    <property type="entry name" value="GatB_Yqey_C_2"/>
</dbReference>